<organism evidence="1 2">
    <name type="scientific">Senna tora</name>
    <dbReference type="NCBI Taxonomy" id="362788"/>
    <lineage>
        <taxon>Eukaryota</taxon>
        <taxon>Viridiplantae</taxon>
        <taxon>Streptophyta</taxon>
        <taxon>Embryophyta</taxon>
        <taxon>Tracheophyta</taxon>
        <taxon>Spermatophyta</taxon>
        <taxon>Magnoliopsida</taxon>
        <taxon>eudicotyledons</taxon>
        <taxon>Gunneridae</taxon>
        <taxon>Pentapetalae</taxon>
        <taxon>rosids</taxon>
        <taxon>fabids</taxon>
        <taxon>Fabales</taxon>
        <taxon>Fabaceae</taxon>
        <taxon>Caesalpinioideae</taxon>
        <taxon>Cassia clade</taxon>
        <taxon>Senna</taxon>
    </lineage>
</organism>
<gene>
    <name evidence="1" type="ORF">G2W53_036554</name>
</gene>
<reference evidence="1" key="1">
    <citation type="submission" date="2020-09" db="EMBL/GenBank/DDBJ databases">
        <title>Genome-Enabled Discovery of Anthraquinone Biosynthesis in Senna tora.</title>
        <authorList>
            <person name="Kang S.-H."/>
            <person name="Pandey R.P."/>
            <person name="Lee C.-M."/>
            <person name="Sim J.-S."/>
            <person name="Jeong J.-T."/>
            <person name="Choi B.-S."/>
            <person name="Jung M."/>
            <person name="Ginzburg D."/>
            <person name="Zhao K."/>
            <person name="Won S.Y."/>
            <person name="Oh T.-J."/>
            <person name="Yu Y."/>
            <person name="Kim N.-H."/>
            <person name="Lee O.R."/>
            <person name="Lee T.-H."/>
            <person name="Bashyal P."/>
            <person name="Kim T.-S."/>
            <person name="Lee W.-H."/>
            <person name="Kawkins C."/>
            <person name="Kim C.-K."/>
            <person name="Kim J.S."/>
            <person name="Ahn B.O."/>
            <person name="Rhee S.Y."/>
            <person name="Sohng J.K."/>
        </authorList>
    </citation>
    <scope>NUCLEOTIDE SEQUENCE</scope>
    <source>
        <tissue evidence="1">Leaf</tissue>
    </source>
</reference>
<accession>A0A834W8U9</accession>
<proteinExistence type="predicted"/>
<sequence>MAHSESELHEPQIFEILSTL</sequence>
<protein>
    <submittedName>
        <fullName evidence="1">Uncharacterized protein</fullName>
    </submittedName>
</protein>
<keyword evidence="2" id="KW-1185">Reference proteome</keyword>
<dbReference type="Proteomes" id="UP000634136">
    <property type="component" value="Unassembled WGS sequence"/>
</dbReference>
<dbReference type="AlphaFoldDB" id="A0A834W8U9"/>
<dbReference type="EMBL" id="JAAIUW010000011">
    <property type="protein sequence ID" value="KAF7809811.1"/>
    <property type="molecule type" value="Genomic_DNA"/>
</dbReference>
<evidence type="ECO:0000313" key="1">
    <source>
        <dbReference type="EMBL" id="KAF7809811.1"/>
    </source>
</evidence>
<evidence type="ECO:0000313" key="2">
    <source>
        <dbReference type="Proteomes" id="UP000634136"/>
    </source>
</evidence>
<comment type="caution">
    <text evidence="1">The sequence shown here is derived from an EMBL/GenBank/DDBJ whole genome shotgun (WGS) entry which is preliminary data.</text>
</comment>
<name>A0A834W8U9_9FABA</name>